<feature type="coiled-coil region" evidence="7">
    <location>
        <begin position="68"/>
        <end position="95"/>
    </location>
</feature>
<keyword evidence="4" id="KW-0238">DNA-binding</keyword>
<dbReference type="CDD" id="cd12148">
    <property type="entry name" value="fungal_TF_MHR"/>
    <property type="match status" value="1"/>
</dbReference>
<dbReference type="SUPFAM" id="SSF57701">
    <property type="entry name" value="Zn2/Cys6 DNA-binding domain"/>
    <property type="match status" value="1"/>
</dbReference>
<keyword evidence="3" id="KW-0805">Transcription regulation</keyword>
<evidence type="ECO:0000256" key="6">
    <source>
        <dbReference type="ARBA" id="ARBA00023242"/>
    </source>
</evidence>
<keyword evidence="7" id="KW-0175">Coiled coil</keyword>
<keyword evidence="5" id="KW-0804">Transcription</keyword>
<dbReference type="InterPro" id="IPR051089">
    <property type="entry name" value="prtT"/>
</dbReference>
<keyword evidence="6" id="KW-0539">Nucleus</keyword>
<organism evidence="9 10">
    <name type="scientific">Anthostomella pinea</name>
    <dbReference type="NCBI Taxonomy" id="933095"/>
    <lineage>
        <taxon>Eukaryota</taxon>
        <taxon>Fungi</taxon>
        <taxon>Dikarya</taxon>
        <taxon>Ascomycota</taxon>
        <taxon>Pezizomycotina</taxon>
        <taxon>Sordariomycetes</taxon>
        <taxon>Xylariomycetidae</taxon>
        <taxon>Xylariales</taxon>
        <taxon>Xylariaceae</taxon>
        <taxon>Anthostomella</taxon>
    </lineage>
</organism>
<evidence type="ECO:0000313" key="10">
    <source>
        <dbReference type="Proteomes" id="UP001295740"/>
    </source>
</evidence>
<evidence type="ECO:0000256" key="2">
    <source>
        <dbReference type="ARBA" id="ARBA00022723"/>
    </source>
</evidence>
<evidence type="ECO:0000256" key="7">
    <source>
        <dbReference type="SAM" id="Coils"/>
    </source>
</evidence>
<dbReference type="GO" id="GO:0000976">
    <property type="term" value="F:transcription cis-regulatory region binding"/>
    <property type="evidence" value="ECO:0007669"/>
    <property type="project" value="TreeGrafter"/>
</dbReference>
<dbReference type="CDD" id="cd00067">
    <property type="entry name" value="GAL4"/>
    <property type="match status" value="1"/>
</dbReference>
<dbReference type="AlphaFoldDB" id="A0AAI8VRA3"/>
<dbReference type="PANTHER" id="PTHR31845">
    <property type="entry name" value="FINGER DOMAIN PROTEIN, PUTATIVE-RELATED"/>
    <property type="match status" value="1"/>
</dbReference>
<reference evidence="9" key="1">
    <citation type="submission" date="2023-10" db="EMBL/GenBank/DDBJ databases">
        <authorList>
            <person name="Hackl T."/>
        </authorList>
    </citation>
    <scope>NUCLEOTIDE SEQUENCE</scope>
</reference>
<proteinExistence type="predicted"/>
<sequence length="482" mass="53447">MEGTGALRVGHLTPNIAHFERSMGKRSRACEECHRLKIKCDVTTSPTSPAAACERCSRNNLECVPAASRLQRDRIHELEAQVQELRDALQAHQADQPPCRRTIYRQHDLLRLYAHQAGAAWPVIRLPVKLDRVRTESSVLLHSVVVCCFTQETQGTGPDVHDDLVRESMHILGNELIARGQRSLGLVQALLVAAFWNKSTRTCQHGSCYQLVQLAVDMAIDLGIAEPSLQPSPAAYFSRHEDPTSLEARRTWLACVVALSTSSISTRRPPAIPWNAHYEDCLFHLESRGEPSDMLLCQIVRITQLIGEISDHLCLCQFATYVATTTVLMHRLFQAAFPSKTSPCQPLSSPLETALGSIVQNCHAVIATAAEMDPALGLSLPTFCLAPTVLYSLFVLVTALVAATDLSNTYGQCLAKDDFRIEQCGPKLRGLTARLKSLDPTSSCYTTRLLDATGWLNEWYNDYTAILQRYEANLANQKEVKE</sequence>
<evidence type="ECO:0000256" key="5">
    <source>
        <dbReference type="ARBA" id="ARBA00023163"/>
    </source>
</evidence>
<name>A0AAI8VRA3_9PEZI</name>
<feature type="domain" description="Zn(2)-C6 fungal-type" evidence="8">
    <location>
        <begin position="29"/>
        <end position="64"/>
    </location>
</feature>
<evidence type="ECO:0000256" key="3">
    <source>
        <dbReference type="ARBA" id="ARBA00023015"/>
    </source>
</evidence>
<comment type="caution">
    <text evidence="9">The sequence shown here is derived from an EMBL/GenBank/DDBJ whole genome shotgun (WGS) entry which is preliminary data.</text>
</comment>
<dbReference type="Gene3D" id="4.10.240.10">
    <property type="entry name" value="Zn(2)-C6 fungal-type DNA-binding domain"/>
    <property type="match status" value="1"/>
</dbReference>
<evidence type="ECO:0000256" key="4">
    <source>
        <dbReference type="ARBA" id="ARBA00023125"/>
    </source>
</evidence>
<protein>
    <submittedName>
        <fullName evidence="9">Uu.00g146970.m01.CDS01</fullName>
    </submittedName>
</protein>
<dbReference type="Pfam" id="PF04082">
    <property type="entry name" value="Fungal_trans"/>
    <property type="match status" value="1"/>
</dbReference>
<evidence type="ECO:0000259" key="8">
    <source>
        <dbReference type="PROSITE" id="PS50048"/>
    </source>
</evidence>
<dbReference type="InterPro" id="IPR036864">
    <property type="entry name" value="Zn2-C6_fun-type_DNA-bd_sf"/>
</dbReference>
<dbReference type="GO" id="GO:0005634">
    <property type="term" value="C:nucleus"/>
    <property type="evidence" value="ECO:0007669"/>
    <property type="project" value="UniProtKB-SubCell"/>
</dbReference>
<accession>A0AAI8VRA3</accession>
<evidence type="ECO:0000313" key="9">
    <source>
        <dbReference type="EMBL" id="CAJ2509671.1"/>
    </source>
</evidence>
<dbReference type="Pfam" id="PF00172">
    <property type="entry name" value="Zn_clus"/>
    <property type="match status" value="1"/>
</dbReference>
<dbReference type="GO" id="GO:0006351">
    <property type="term" value="P:DNA-templated transcription"/>
    <property type="evidence" value="ECO:0007669"/>
    <property type="project" value="InterPro"/>
</dbReference>
<comment type="subcellular location">
    <subcellularLocation>
        <location evidence="1">Nucleus</location>
    </subcellularLocation>
</comment>
<dbReference type="PROSITE" id="PS00463">
    <property type="entry name" value="ZN2_CY6_FUNGAL_1"/>
    <property type="match status" value="1"/>
</dbReference>
<gene>
    <name evidence="9" type="ORF">KHLLAP_LOCUS10139</name>
</gene>
<dbReference type="GO" id="GO:0000981">
    <property type="term" value="F:DNA-binding transcription factor activity, RNA polymerase II-specific"/>
    <property type="evidence" value="ECO:0007669"/>
    <property type="project" value="InterPro"/>
</dbReference>
<keyword evidence="10" id="KW-1185">Reference proteome</keyword>
<dbReference type="InterPro" id="IPR007219">
    <property type="entry name" value="XnlR_reg_dom"/>
</dbReference>
<dbReference type="SMART" id="SM00066">
    <property type="entry name" value="GAL4"/>
    <property type="match status" value="1"/>
</dbReference>
<dbReference type="Proteomes" id="UP001295740">
    <property type="component" value="Unassembled WGS sequence"/>
</dbReference>
<dbReference type="GO" id="GO:0008270">
    <property type="term" value="F:zinc ion binding"/>
    <property type="evidence" value="ECO:0007669"/>
    <property type="project" value="InterPro"/>
</dbReference>
<dbReference type="PANTHER" id="PTHR31845:SF39">
    <property type="entry name" value="TRANSCRIPTION FACTOR PBCR-RELATED"/>
    <property type="match status" value="1"/>
</dbReference>
<dbReference type="EMBL" id="CAUWAG010000012">
    <property type="protein sequence ID" value="CAJ2509671.1"/>
    <property type="molecule type" value="Genomic_DNA"/>
</dbReference>
<keyword evidence="2" id="KW-0479">Metal-binding</keyword>
<dbReference type="InterPro" id="IPR001138">
    <property type="entry name" value="Zn2Cys6_DnaBD"/>
</dbReference>
<evidence type="ECO:0000256" key="1">
    <source>
        <dbReference type="ARBA" id="ARBA00004123"/>
    </source>
</evidence>
<dbReference type="PROSITE" id="PS50048">
    <property type="entry name" value="ZN2_CY6_FUNGAL_2"/>
    <property type="match status" value="1"/>
</dbReference>